<evidence type="ECO:0000256" key="1">
    <source>
        <dbReference type="SAM" id="Phobius"/>
    </source>
</evidence>
<reference evidence="2 3" key="1">
    <citation type="submission" date="2024-02" db="EMBL/GenBank/DDBJ databases">
        <title>Bacteria isolated from the canopy kelp, Nereocystis luetkeana.</title>
        <authorList>
            <person name="Pfister C.A."/>
            <person name="Younker I.T."/>
            <person name="Light S.H."/>
        </authorList>
    </citation>
    <scope>NUCLEOTIDE SEQUENCE [LARGE SCALE GENOMIC DNA]</scope>
    <source>
        <strain evidence="2 3">TI.2.07</strain>
    </source>
</reference>
<feature type="transmembrane region" description="Helical" evidence="1">
    <location>
        <begin position="12"/>
        <end position="33"/>
    </location>
</feature>
<keyword evidence="1" id="KW-0812">Transmembrane</keyword>
<feature type="transmembrane region" description="Helical" evidence="1">
    <location>
        <begin position="77"/>
        <end position="95"/>
    </location>
</feature>
<name>A0ABU9HBN1_9GAMM</name>
<keyword evidence="3" id="KW-1185">Reference proteome</keyword>
<comment type="caution">
    <text evidence="2">The sequence shown here is derived from an EMBL/GenBank/DDBJ whole genome shotgun (WGS) entry which is preliminary data.</text>
</comment>
<keyword evidence="1" id="KW-0472">Membrane</keyword>
<evidence type="ECO:0000313" key="2">
    <source>
        <dbReference type="EMBL" id="MEL0659292.1"/>
    </source>
</evidence>
<dbReference type="RefSeq" id="WP_341627860.1">
    <property type="nucleotide sequence ID" value="NZ_JBAKBA010000017.1"/>
</dbReference>
<evidence type="ECO:0000313" key="3">
    <source>
        <dbReference type="Proteomes" id="UP001366060"/>
    </source>
</evidence>
<proteinExistence type="predicted"/>
<gene>
    <name evidence="2" type="ORF">V6255_09075</name>
</gene>
<protein>
    <submittedName>
        <fullName evidence="2">Uncharacterized protein</fullName>
    </submittedName>
</protein>
<dbReference type="Proteomes" id="UP001366060">
    <property type="component" value="Unassembled WGS sequence"/>
</dbReference>
<accession>A0ABU9HBN1</accession>
<organism evidence="2 3">
    <name type="scientific">Psychromonas arctica</name>
    <dbReference type="NCBI Taxonomy" id="168275"/>
    <lineage>
        <taxon>Bacteria</taxon>
        <taxon>Pseudomonadati</taxon>
        <taxon>Pseudomonadota</taxon>
        <taxon>Gammaproteobacteria</taxon>
        <taxon>Alteromonadales</taxon>
        <taxon>Psychromonadaceae</taxon>
        <taxon>Psychromonas</taxon>
    </lineage>
</organism>
<dbReference type="EMBL" id="JBAKBA010000017">
    <property type="protein sequence ID" value="MEL0659292.1"/>
    <property type="molecule type" value="Genomic_DNA"/>
</dbReference>
<keyword evidence="1" id="KW-1133">Transmembrane helix</keyword>
<sequence length="119" mass="13209">MKRIDLSNTALFVATMCISIAALMMFGSSINLWEPIVGFKASRNYNNILGYIAIATAISTLILNLYSKQFKFAMKSLIALVLGLVILSPTIASIINEPTRYPAIKTLPLILKHLRHSHF</sequence>
<feature type="transmembrane region" description="Helical" evidence="1">
    <location>
        <begin position="45"/>
        <end position="65"/>
    </location>
</feature>